<dbReference type="Proteomes" id="UP001055102">
    <property type="component" value="Unassembled WGS sequence"/>
</dbReference>
<protein>
    <submittedName>
        <fullName evidence="1">Uncharacterized protein</fullName>
    </submittedName>
</protein>
<evidence type="ECO:0000313" key="1">
    <source>
        <dbReference type="EMBL" id="GJE08604.1"/>
    </source>
</evidence>
<name>A0ABQ4T3L7_9HYPH</name>
<reference evidence="1" key="2">
    <citation type="submission" date="2021-08" db="EMBL/GenBank/DDBJ databases">
        <authorList>
            <person name="Tani A."/>
            <person name="Ola A."/>
            <person name="Ogura Y."/>
            <person name="Katsura K."/>
            <person name="Hayashi T."/>
        </authorList>
    </citation>
    <scope>NUCLEOTIDE SEQUENCE</scope>
    <source>
        <strain evidence="1">LMG 23639</strain>
    </source>
</reference>
<sequence>MPDAPQTLGDLIKAKVLSIEQLHAAADAYMVDPTTTLFVFEGAGYAVNPAESVRAHRQASDVLRDPNASRGFKRTMVLTALVLGPVEKR</sequence>
<reference evidence="1" key="1">
    <citation type="journal article" date="2021" name="Front. Microbiol.">
        <title>Comprehensive Comparative Genomics and Phenotyping of Methylobacterium Species.</title>
        <authorList>
            <person name="Alessa O."/>
            <person name="Ogura Y."/>
            <person name="Fujitani Y."/>
            <person name="Takami H."/>
            <person name="Hayashi T."/>
            <person name="Sahin N."/>
            <person name="Tani A."/>
        </authorList>
    </citation>
    <scope>NUCLEOTIDE SEQUENCE</scope>
    <source>
        <strain evidence="1">LMG 23639</strain>
    </source>
</reference>
<dbReference type="EMBL" id="BPQR01000084">
    <property type="protein sequence ID" value="GJE08604.1"/>
    <property type="molecule type" value="Genomic_DNA"/>
</dbReference>
<keyword evidence="2" id="KW-1185">Reference proteome</keyword>
<evidence type="ECO:0000313" key="2">
    <source>
        <dbReference type="Proteomes" id="UP001055102"/>
    </source>
</evidence>
<proteinExistence type="predicted"/>
<gene>
    <name evidence="1" type="ORF">AOPFMNJM_3947</name>
</gene>
<dbReference type="RefSeq" id="WP_238278446.1">
    <property type="nucleotide sequence ID" value="NZ_BPQR01000084.1"/>
</dbReference>
<comment type="caution">
    <text evidence="1">The sequence shown here is derived from an EMBL/GenBank/DDBJ whole genome shotgun (WGS) entry which is preliminary data.</text>
</comment>
<accession>A0ABQ4T3L7</accession>
<organism evidence="1 2">
    <name type="scientific">Methylobacterium jeotgali</name>
    <dbReference type="NCBI Taxonomy" id="381630"/>
    <lineage>
        <taxon>Bacteria</taxon>
        <taxon>Pseudomonadati</taxon>
        <taxon>Pseudomonadota</taxon>
        <taxon>Alphaproteobacteria</taxon>
        <taxon>Hyphomicrobiales</taxon>
        <taxon>Methylobacteriaceae</taxon>
        <taxon>Methylobacterium</taxon>
    </lineage>
</organism>